<dbReference type="Proteomes" id="UP000053899">
    <property type="component" value="Unassembled WGS sequence"/>
</dbReference>
<organism evidence="8 9">
    <name type="scientific">Leptothrix ochracea L12</name>
    <dbReference type="NCBI Taxonomy" id="735332"/>
    <lineage>
        <taxon>Bacteria</taxon>
        <taxon>Pseudomonadati</taxon>
        <taxon>Pseudomonadota</taxon>
        <taxon>Betaproteobacteria</taxon>
        <taxon>Burkholderiales</taxon>
        <taxon>Sphaerotilaceae</taxon>
        <taxon>Leptothrix</taxon>
    </lineage>
</organism>
<evidence type="ECO:0000256" key="1">
    <source>
        <dbReference type="ARBA" id="ARBA00010643"/>
    </source>
</evidence>
<dbReference type="GO" id="GO:0051537">
    <property type="term" value="F:2 iron, 2 sulfur cluster binding"/>
    <property type="evidence" value="ECO:0007669"/>
    <property type="project" value="UniProtKB-KW"/>
</dbReference>
<feature type="binding site" evidence="7">
    <location>
        <position position="95"/>
    </location>
    <ligand>
        <name>[2Fe-2S] cluster</name>
        <dbReference type="ChEBI" id="CHEBI:190135"/>
    </ligand>
</feature>
<dbReference type="SUPFAM" id="SSF52833">
    <property type="entry name" value="Thioredoxin-like"/>
    <property type="match status" value="1"/>
</dbReference>
<dbReference type="InterPro" id="IPR002023">
    <property type="entry name" value="NuoE-like"/>
</dbReference>
<dbReference type="GO" id="GO:0003954">
    <property type="term" value="F:NADH dehydrogenase activity"/>
    <property type="evidence" value="ECO:0007669"/>
    <property type="project" value="TreeGrafter"/>
</dbReference>
<gene>
    <name evidence="8" type="ORF">LepocDRAFT_00004200</name>
</gene>
<keyword evidence="9" id="KW-1185">Reference proteome</keyword>
<evidence type="ECO:0000256" key="5">
    <source>
        <dbReference type="ARBA" id="ARBA00023014"/>
    </source>
</evidence>
<comment type="cofactor">
    <cofactor evidence="7">
        <name>[2Fe-2S] cluster</name>
        <dbReference type="ChEBI" id="CHEBI:190135"/>
    </cofactor>
    <text evidence="7">Binds 1 [2Fe-2S] cluster.</text>
</comment>
<dbReference type="OrthoDB" id="9807941at2"/>
<keyword evidence="5 7" id="KW-0411">Iron-sulfur</keyword>
<dbReference type="RefSeq" id="WP_009453178.1">
    <property type="nucleotide sequence ID" value="NZ_JH660670.1"/>
</dbReference>
<sequence>MTVRPELSPDTTQATIRATVLAVVAEHAGQEGPLLPILHAVQQRLGWLPPEAVVTLAQALHLSRAEVHGVVSYYPHFRLQPVLGAVVQVCRAESCLSRGSEALHAQAQAHAHDVGGCHVESVYCLGLCALSPAIAIDGQPHARLSSQRLAALLDRLVETPPSAPLASSQGASA</sequence>
<reference evidence="8 9" key="1">
    <citation type="submission" date="2012-04" db="EMBL/GenBank/DDBJ databases">
        <title>Improved High-Quality Draft sequence of Leptothrix ochracea L12.</title>
        <authorList>
            <consortium name="US DOE Joint Genome Institute"/>
            <person name="Lucas S."/>
            <person name="Han J."/>
            <person name="Lapidus A."/>
            <person name="Cheng J.-F."/>
            <person name="Goodwin L."/>
            <person name="Pitluck S."/>
            <person name="Peters L."/>
            <person name="Zeytun A."/>
            <person name="Detter J.C."/>
            <person name="Han C."/>
            <person name="Tapia R."/>
            <person name="Land M."/>
            <person name="Hauser L."/>
            <person name="Kyrpides N."/>
            <person name="Ivanova N."/>
            <person name="Pagani I."/>
            <person name="Stepanauskas R."/>
            <person name="Masland D."/>
            <person name="Poulton N."/>
            <person name="Emerson D."/>
            <person name="Fleming E."/>
            <person name="Woyke T."/>
        </authorList>
    </citation>
    <scope>NUCLEOTIDE SEQUENCE [LARGE SCALE GENOMIC DNA]</scope>
    <source>
        <strain evidence="8 9">L12</strain>
    </source>
</reference>
<evidence type="ECO:0000256" key="3">
    <source>
        <dbReference type="ARBA" id="ARBA00022723"/>
    </source>
</evidence>
<dbReference type="AlphaFoldDB" id="I4Z644"/>
<comment type="cofactor">
    <cofactor evidence="6">
        <name>[2Fe-2S] cluster</name>
        <dbReference type="ChEBI" id="CHEBI:190135"/>
    </cofactor>
</comment>
<dbReference type="Pfam" id="PF01257">
    <property type="entry name" value="2Fe-2S_thioredx"/>
    <property type="match status" value="1"/>
</dbReference>
<dbReference type="PANTHER" id="PTHR10371">
    <property type="entry name" value="NADH DEHYDROGENASE UBIQUINONE FLAVOPROTEIN 2, MITOCHONDRIAL"/>
    <property type="match status" value="1"/>
</dbReference>
<keyword evidence="8" id="KW-0830">Ubiquinone</keyword>
<dbReference type="GO" id="GO:0046872">
    <property type="term" value="F:metal ion binding"/>
    <property type="evidence" value="ECO:0007669"/>
    <property type="project" value="UniProtKB-KW"/>
</dbReference>
<dbReference type="InterPro" id="IPR041921">
    <property type="entry name" value="NuoE_N"/>
</dbReference>
<feature type="binding site" evidence="7">
    <location>
        <position position="124"/>
    </location>
    <ligand>
        <name>[2Fe-2S] cluster</name>
        <dbReference type="ChEBI" id="CHEBI:190135"/>
    </ligand>
</feature>
<keyword evidence="4 7" id="KW-0408">Iron</keyword>
<evidence type="ECO:0000256" key="6">
    <source>
        <dbReference type="ARBA" id="ARBA00034078"/>
    </source>
</evidence>
<dbReference type="PIRSF" id="PIRSF000216">
    <property type="entry name" value="NADH_DH_24kDa"/>
    <property type="match status" value="1"/>
</dbReference>
<evidence type="ECO:0000256" key="4">
    <source>
        <dbReference type="ARBA" id="ARBA00023004"/>
    </source>
</evidence>
<proteinExistence type="inferred from homology"/>
<evidence type="ECO:0000313" key="8">
    <source>
        <dbReference type="EMBL" id="EIM31686.1"/>
    </source>
</evidence>
<dbReference type="Gene3D" id="1.10.10.1590">
    <property type="entry name" value="NADH-quinone oxidoreductase subunit E"/>
    <property type="match status" value="1"/>
</dbReference>
<dbReference type="HOGENOM" id="CLU_054362_2_2_4"/>
<evidence type="ECO:0000256" key="2">
    <source>
        <dbReference type="ARBA" id="ARBA00022714"/>
    </source>
</evidence>
<dbReference type="InterPro" id="IPR036249">
    <property type="entry name" value="Thioredoxin-like_sf"/>
</dbReference>
<name>I4Z644_9BURK</name>
<feature type="binding site" evidence="7">
    <location>
        <position position="128"/>
    </location>
    <ligand>
        <name>[2Fe-2S] cluster</name>
        <dbReference type="ChEBI" id="CHEBI:190135"/>
    </ligand>
</feature>
<dbReference type="GeneID" id="92352013"/>
<protein>
    <submittedName>
        <fullName evidence="8">NADH:ubiquinone oxidoreductase 24 kD subunit</fullName>
    </submittedName>
</protein>
<dbReference type="PANTHER" id="PTHR10371:SF3">
    <property type="entry name" value="NADH DEHYDROGENASE [UBIQUINONE] FLAVOPROTEIN 2, MITOCHONDRIAL"/>
    <property type="match status" value="1"/>
</dbReference>
<feature type="binding site" evidence="7">
    <location>
        <position position="90"/>
    </location>
    <ligand>
        <name>[2Fe-2S] cluster</name>
        <dbReference type="ChEBI" id="CHEBI:190135"/>
    </ligand>
</feature>
<keyword evidence="2 7" id="KW-0001">2Fe-2S</keyword>
<dbReference type="Gene3D" id="3.40.30.10">
    <property type="entry name" value="Glutaredoxin"/>
    <property type="match status" value="1"/>
</dbReference>
<comment type="similarity">
    <text evidence="1">Belongs to the complex I 24 kDa subunit family.</text>
</comment>
<accession>I4Z644</accession>
<dbReference type="EMBL" id="JH660670">
    <property type="protein sequence ID" value="EIM31686.1"/>
    <property type="molecule type" value="Genomic_DNA"/>
</dbReference>
<evidence type="ECO:0000313" key="9">
    <source>
        <dbReference type="Proteomes" id="UP000053899"/>
    </source>
</evidence>
<keyword evidence="3 7" id="KW-0479">Metal-binding</keyword>
<evidence type="ECO:0000256" key="7">
    <source>
        <dbReference type="PIRSR" id="PIRSR000216-1"/>
    </source>
</evidence>